<reference evidence="3" key="1">
    <citation type="submission" date="2014-08" db="EMBL/GenBank/DDBJ databases">
        <title>Draft genome sequences of Sphingobium herbicidovorans.</title>
        <authorList>
            <person name="Gan H.M."/>
            <person name="Gan H.Y."/>
            <person name="Savka M.A."/>
        </authorList>
    </citation>
    <scope>NUCLEOTIDE SEQUENCE [LARGE SCALE GENOMIC DNA]</scope>
    <source>
        <strain evidence="3">NBRC 16415</strain>
    </source>
</reference>
<proteinExistence type="predicted"/>
<keyword evidence="1" id="KW-0812">Transmembrane</keyword>
<dbReference type="PANTHER" id="PTHR48090:SF7">
    <property type="entry name" value="RFBJ PROTEIN"/>
    <property type="match status" value="1"/>
</dbReference>
<evidence type="ECO:0000259" key="2">
    <source>
        <dbReference type="Pfam" id="PF00535"/>
    </source>
</evidence>
<dbReference type="OrthoDB" id="9807795at2"/>
<dbReference type="SUPFAM" id="SSF53448">
    <property type="entry name" value="Nucleotide-diphospho-sugar transferases"/>
    <property type="match status" value="1"/>
</dbReference>
<feature type="domain" description="Glycosyltransferase 2-like" evidence="2">
    <location>
        <begin position="8"/>
        <end position="167"/>
    </location>
</feature>
<dbReference type="RefSeq" id="WP_037462558.1">
    <property type="nucleotide sequence ID" value="NZ_BCZD01000018.1"/>
</dbReference>
<keyword evidence="3" id="KW-0808">Transferase</keyword>
<dbReference type="STRING" id="76947.GCA_002080435_02408"/>
<feature type="transmembrane region" description="Helical" evidence="1">
    <location>
        <begin position="235"/>
        <end position="259"/>
    </location>
</feature>
<comment type="caution">
    <text evidence="3">The sequence shown here is derived from an EMBL/GenBank/DDBJ whole genome shotgun (WGS) entry which is preliminary data.</text>
</comment>
<organism evidence="3 4">
    <name type="scientific">Sphingobium herbicidovorans (strain ATCC 700291 / DSM 11019 / CCUG 56400 / KCTC 2939 / LMG 18315 / NBRC 16415 / MH)</name>
    <name type="common">Sphingomonas herbicidovorans</name>
    <dbReference type="NCBI Taxonomy" id="1219045"/>
    <lineage>
        <taxon>Bacteria</taxon>
        <taxon>Pseudomonadati</taxon>
        <taxon>Pseudomonadota</taxon>
        <taxon>Alphaproteobacteria</taxon>
        <taxon>Sphingomonadales</taxon>
        <taxon>Sphingomonadaceae</taxon>
        <taxon>Sphingobium</taxon>
    </lineage>
</organism>
<evidence type="ECO:0000256" key="1">
    <source>
        <dbReference type="SAM" id="Phobius"/>
    </source>
</evidence>
<dbReference type="PANTHER" id="PTHR48090">
    <property type="entry name" value="UNDECAPRENYL-PHOSPHATE 4-DEOXY-4-FORMAMIDO-L-ARABINOSE TRANSFERASE-RELATED"/>
    <property type="match status" value="1"/>
</dbReference>
<dbReference type="CDD" id="cd04179">
    <property type="entry name" value="DPM_DPG-synthase_like"/>
    <property type="match status" value="1"/>
</dbReference>
<evidence type="ECO:0000313" key="3">
    <source>
        <dbReference type="EMBL" id="KFG91682.1"/>
    </source>
</evidence>
<evidence type="ECO:0000313" key="4">
    <source>
        <dbReference type="Proteomes" id="UP000024284"/>
    </source>
</evidence>
<dbReference type="eggNOG" id="COG1215">
    <property type="taxonomic scope" value="Bacteria"/>
</dbReference>
<accession>A0A086PE64</accession>
<dbReference type="InterPro" id="IPR001173">
    <property type="entry name" value="Glyco_trans_2-like"/>
</dbReference>
<protein>
    <submittedName>
        <fullName evidence="3">Glycosyl transferase, family 2</fullName>
    </submittedName>
</protein>
<feature type="transmembrane region" description="Helical" evidence="1">
    <location>
        <begin position="271"/>
        <end position="294"/>
    </location>
</feature>
<dbReference type="PATRIC" id="fig|1219045.3.peg.551"/>
<keyword evidence="1" id="KW-0472">Membrane</keyword>
<dbReference type="Pfam" id="PF00535">
    <property type="entry name" value="Glycos_transf_2"/>
    <property type="match status" value="1"/>
</dbReference>
<gene>
    <name evidence="3" type="ORF">BV98_000539</name>
</gene>
<keyword evidence="1" id="KW-1133">Transmembrane helix</keyword>
<dbReference type="GO" id="GO:0016740">
    <property type="term" value="F:transferase activity"/>
    <property type="evidence" value="ECO:0007669"/>
    <property type="project" value="UniProtKB-KW"/>
</dbReference>
<name>A0A086PE64_SPHHM</name>
<dbReference type="Gene3D" id="3.90.550.10">
    <property type="entry name" value="Spore Coat Polysaccharide Biosynthesis Protein SpsA, Chain A"/>
    <property type="match status" value="1"/>
</dbReference>
<dbReference type="InterPro" id="IPR029044">
    <property type="entry name" value="Nucleotide-diphossugar_trans"/>
</dbReference>
<sequence>MTKLIIQIPCFNEAEDLPQTLAALPRQLPGIDTIEVLVIDDGSVDNTAQVASRCGVHHIVRHRTNRGLADAFRSGIDAALRAGADIIVNTDADGQYAGQDIENIVMPVLTGEADIVIGDRGVANNAHFGLIKRRLQQLGSAMVQRLSNTHINDAVSGFRAISREAAMRINITTEFSYTTDMLIQAGRKRLAIRSVPINTNATLRPSRLFKSIPRFILNTGVTMARAYTTYNPLRVFVGTGALIILIGMIPIVRFLFFYLSGDGQGHVQSLVLGGALLVLGALIAVMGILADLIAANRKLIEANLVHLRRIEDQLVLIQDAQPAEEQTPLTGRRIA</sequence>
<dbReference type="EMBL" id="JFZA02000002">
    <property type="protein sequence ID" value="KFG91682.1"/>
    <property type="molecule type" value="Genomic_DNA"/>
</dbReference>
<dbReference type="AlphaFoldDB" id="A0A086PE64"/>
<dbReference type="Proteomes" id="UP000024284">
    <property type="component" value="Unassembled WGS sequence"/>
</dbReference>
<dbReference type="InterPro" id="IPR050256">
    <property type="entry name" value="Glycosyltransferase_2"/>
</dbReference>
<keyword evidence="4" id="KW-1185">Reference proteome</keyword>